<dbReference type="SFLD" id="SFLDS00003">
    <property type="entry name" value="Haloacid_Dehalogenase"/>
    <property type="match status" value="1"/>
</dbReference>
<feature type="domain" description="Cation-transporting P-type ATPase N-terminal" evidence="11">
    <location>
        <begin position="12"/>
        <end position="65"/>
    </location>
</feature>
<feature type="transmembrane region" description="Helical" evidence="8">
    <location>
        <begin position="50"/>
        <end position="69"/>
    </location>
</feature>
<keyword evidence="13" id="KW-1185">Reference proteome</keyword>
<dbReference type="Pfam" id="PF00690">
    <property type="entry name" value="Cation_ATPase_N"/>
    <property type="match status" value="1"/>
</dbReference>
<evidence type="ECO:0000259" key="10">
    <source>
        <dbReference type="Pfam" id="PF00689"/>
    </source>
</evidence>
<dbReference type="InterPro" id="IPR059000">
    <property type="entry name" value="ATPase_P-type_domA"/>
</dbReference>
<keyword evidence="5" id="KW-1278">Translocase</keyword>
<dbReference type="SUPFAM" id="SSF81665">
    <property type="entry name" value="Calcium ATPase, transmembrane domain M"/>
    <property type="match status" value="1"/>
</dbReference>
<dbReference type="InterPro" id="IPR018303">
    <property type="entry name" value="ATPase_P-typ_P_site"/>
</dbReference>
<dbReference type="SFLD" id="SFLDF00027">
    <property type="entry name" value="p-type_atpase"/>
    <property type="match status" value="1"/>
</dbReference>
<dbReference type="InterPro" id="IPR001757">
    <property type="entry name" value="P_typ_ATPase"/>
</dbReference>
<keyword evidence="3" id="KW-0547">Nucleotide-binding</keyword>
<dbReference type="AlphaFoldDB" id="A0A212TKN7"/>
<dbReference type="Pfam" id="PF00122">
    <property type="entry name" value="E1-E2_ATPase"/>
    <property type="match status" value="1"/>
</dbReference>
<dbReference type="NCBIfam" id="TIGR01494">
    <property type="entry name" value="ATPase_P-type"/>
    <property type="match status" value="2"/>
</dbReference>
<dbReference type="InterPro" id="IPR023214">
    <property type="entry name" value="HAD_sf"/>
</dbReference>
<dbReference type="Pfam" id="PF00689">
    <property type="entry name" value="Cation_ATPase_C"/>
    <property type="match status" value="1"/>
</dbReference>
<dbReference type="PRINTS" id="PR00120">
    <property type="entry name" value="HATPASE"/>
</dbReference>
<feature type="transmembrane region" description="Helical" evidence="8">
    <location>
        <begin position="815"/>
        <end position="833"/>
    </location>
</feature>
<keyword evidence="7 8" id="KW-0472">Membrane</keyword>
<evidence type="ECO:0000256" key="6">
    <source>
        <dbReference type="ARBA" id="ARBA00022989"/>
    </source>
</evidence>
<evidence type="ECO:0000256" key="2">
    <source>
        <dbReference type="ARBA" id="ARBA00022692"/>
    </source>
</evidence>
<gene>
    <name evidence="12" type="ORF">SAMN06265337_1643</name>
</gene>
<keyword evidence="2 8" id="KW-0812">Transmembrane</keyword>
<dbReference type="InterPro" id="IPR023299">
    <property type="entry name" value="ATPase_P-typ_cyto_dom_N"/>
</dbReference>
<dbReference type="Gene3D" id="3.40.50.1000">
    <property type="entry name" value="HAD superfamily/HAD-like"/>
    <property type="match status" value="2"/>
</dbReference>
<evidence type="ECO:0000256" key="7">
    <source>
        <dbReference type="ARBA" id="ARBA00023136"/>
    </source>
</evidence>
<organism evidence="12 13">
    <name type="scientific">Hymenobacter gelipurpurascens</name>
    <dbReference type="NCBI Taxonomy" id="89968"/>
    <lineage>
        <taxon>Bacteria</taxon>
        <taxon>Pseudomonadati</taxon>
        <taxon>Bacteroidota</taxon>
        <taxon>Cytophagia</taxon>
        <taxon>Cytophagales</taxon>
        <taxon>Hymenobacteraceae</taxon>
        <taxon>Hymenobacter</taxon>
    </lineage>
</organism>
<protein>
    <submittedName>
        <fullName evidence="12">Ca2+-transporting ATPase</fullName>
    </submittedName>
</protein>
<evidence type="ECO:0000313" key="13">
    <source>
        <dbReference type="Proteomes" id="UP000198131"/>
    </source>
</evidence>
<dbReference type="InterPro" id="IPR044492">
    <property type="entry name" value="P_typ_ATPase_HD_dom"/>
</dbReference>
<evidence type="ECO:0000313" key="12">
    <source>
        <dbReference type="EMBL" id="SNC66535.1"/>
    </source>
</evidence>
<dbReference type="SUPFAM" id="SSF81653">
    <property type="entry name" value="Calcium ATPase, transduction domain A"/>
    <property type="match status" value="1"/>
</dbReference>
<keyword evidence="6 8" id="KW-1133">Transmembrane helix</keyword>
<dbReference type="InterPro" id="IPR008250">
    <property type="entry name" value="ATPase_P-typ_transduc_dom_A_sf"/>
</dbReference>
<dbReference type="OrthoDB" id="1521937at2"/>
<evidence type="ECO:0000256" key="8">
    <source>
        <dbReference type="SAM" id="Phobius"/>
    </source>
</evidence>
<accession>A0A212TKN7</accession>
<dbReference type="InterPro" id="IPR006068">
    <property type="entry name" value="ATPase_P-typ_cation-transptr_C"/>
</dbReference>
<feature type="transmembrane region" description="Helical" evidence="8">
    <location>
        <begin position="258"/>
        <end position="283"/>
    </location>
</feature>
<feature type="domain" description="P-type ATPase A" evidence="9">
    <location>
        <begin position="106"/>
        <end position="208"/>
    </location>
</feature>
<dbReference type="GO" id="GO:0016020">
    <property type="term" value="C:membrane"/>
    <property type="evidence" value="ECO:0007669"/>
    <property type="project" value="UniProtKB-SubCell"/>
</dbReference>
<sequence>MAVSAPESPRTTSLPAGLAPAEVQRQRQRFGPNILTSPNQHRLWSIIRGIVTEPMFVLLVLTAGVYLLIGSRSEAYVLLVATALVAGISFYQEARSDRALQALQQLTQPLARVWRSGQEAQIPAEEIVVDDILLVAEGEQVGADGLLLEAHDLQTDESFLTGESQPVTKAADGVQLLYAGSSVSGGTGVVRVSAVGSQTRLGLIGGLMQQVNTPPTPLQQQVRAFVRRMALVGATAFVMVWSYNWWESGSFVHGLLHGLTIAMAVLPEEIPVALSSFMALGAWRLMRQRILTKQPQTVETLGSATVICVDKTGTLTQNRMALSHLYCPTDAAGPQPFVLGQSLSSAASQLLETAMWASEPQPFDPMEQALHLAYAATAAHDERPAYTLVHEYPLGGHPPIMTHIFANAVGQRLVACKGAPEGIIARCHLPAAARAAALATLEELATTGLRVLGVAQCLVPPATYPADQEEFAWEFVGLVAFTDPPKPGTAAVLQQFYGAGLQVKMITGDNAVTAAAIARQIGLRHPEPVLSGAEVLQLSPAALRQRVPDVDLYARMFPEAKLRVVEALKANGAVVAMTGDGINDGPALKAAHIGVAMGQRGTELARQAAALILLDDELSGMVTAVGFGRKIYDNLKKAVQYIIAIHIPLILTVLVPSLLAWQYPVLLGPVHVILLELLMGPTCSIVFENEPMEADTLQRPPRVAASSFLQLRELGSSLVQGLVIAAGVLGVAAYAQSAGYSETLTRTLTFTTLLLANVLLTLVSRSRRHTLLTTLRYHNALLPLMLGLTLLLLALCLTIPALQQLFQLQPLTGRQLALCSAVALASTGWFEVYKALRHSQSPNNKVA</sequence>
<dbReference type="GO" id="GO:0005524">
    <property type="term" value="F:ATP binding"/>
    <property type="evidence" value="ECO:0007669"/>
    <property type="project" value="UniProtKB-KW"/>
</dbReference>
<dbReference type="InterPro" id="IPR023298">
    <property type="entry name" value="ATPase_P-typ_TM_dom_sf"/>
</dbReference>
<dbReference type="SUPFAM" id="SSF56784">
    <property type="entry name" value="HAD-like"/>
    <property type="match status" value="1"/>
</dbReference>
<feature type="transmembrane region" description="Helical" evidence="8">
    <location>
        <begin position="665"/>
        <end position="687"/>
    </location>
</feature>
<dbReference type="PRINTS" id="PR00119">
    <property type="entry name" value="CATATPASE"/>
</dbReference>
<proteinExistence type="predicted"/>
<evidence type="ECO:0000259" key="11">
    <source>
        <dbReference type="Pfam" id="PF00690"/>
    </source>
</evidence>
<name>A0A212TKN7_9BACT</name>
<feature type="transmembrane region" description="Helical" evidence="8">
    <location>
        <begin position="784"/>
        <end position="803"/>
    </location>
</feature>
<evidence type="ECO:0000256" key="4">
    <source>
        <dbReference type="ARBA" id="ARBA00022840"/>
    </source>
</evidence>
<evidence type="ECO:0000256" key="1">
    <source>
        <dbReference type="ARBA" id="ARBA00004141"/>
    </source>
</evidence>
<dbReference type="PANTHER" id="PTHR42861">
    <property type="entry name" value="CALCIUM-TRANSPORTING ATPASE"/>
    <property type="match status" value="1"/>
</dbReference>
<dbReference type="Gene3D" id="1.20.1110.10">
    <property type="entry name" value="Calcium-transporting ATPase, transmembrane domain"/>
    <property type="match status" value="2"/>
</dbReference>
<feature type="transmembrane region" description="Helical" evidence="8">
    <location>
        <begin position="229"/>
        <end position="246"/>
    </location>
</feature>
<evidence type="ECO:0000256" key="5">
    <source>
        <dbReference type="ARBA" id="ARBA00022967"/>
    </source>
</evidence>
<dbReference type="Pfam" id="PF00702">
    <property type="entry name" value="Hydrolase"/>
    <property type="match status" value="1"/>
</dbReference>
<comment type="subcellular location">
    <subcellularLocation>
        <location evidence="1">Membrane</location>
        <topology evidence="1">Multi-pass membrane protein</topology>
    </subcellularLocation>
</comment>
<evidence type="ECO:0000259" key="9">
    <source>
        <dbReference type="Pfam" id="PF00122"/>
    </source>
</evidence>
<feature type="domain" description="Cation-transporting P-type ATPase C-terminal" evidence="10">
    <location>
        <begin position="664"/>
        <end position="836"/>
    </location>
</feature>
<dbReference type="InterPro" id="IPR036412">
    <property type="entry name" value="HAD-like_sf"/>
</dbReference>
<dbReference type="Gene3D" id="3.40.1110.10">
    <property type="entry name" value="Calcium-transporting ATPase, cytoplasmic domain N"/>
    <property type="match status" value="2"/>
</dbReference>
<dbReference type="SFLD" id="SFLDG00002">
    <property type="entry name" value="C1.7:_P-type_atpase_like"/>
    <property type="match status" value="1"/>
</dbReference>
<dbReference type="GO" id="GO:0016887">
    <property type="term" value="F:ATP hydrolysis activity"/>
    <property type="evidence" value="ECO:0007669"/>
    <property type="project" value="InterPro"/>
</dbReference>
<feature type="transmembrane region" description="Helical" evidence="8">
    <location>
        <begin position="638"/>
        <end position="659"/>
    </location>
</feature>
<feature type="transmembrane region" description="Helical" evidence="8">
    <location>
        <begin position="718"/>
        <end position="737"/>
    </location>
</feature>
<dbReference type="EMBL" id="FYEW01000001">
    <property type="protein sequence ID" value="SNC66535.1"/>
    <property type="molecule type" value="Genomic_DNA"/>
</dbReference>
<keyword evidence="4" id="KW-0067">ATP-binding</keyword>
<dbReference type="SUPFAM" id="SSF81660">
    <property type="entry name" value="Metal cation-transporting ATPase, ATP-binding domain N"/>
    <property type="match status" value="1"/>
</dbReference>
<evidence type="ECO:0000256" key="3">
    <source>
        <dbReference type="ARBA" id="ARBA00022741"/>
    </source>
</evidence>
<reference evidence="13" key="1">
    <citation type="submission" date="2017-06" db="EMBL/GenBank/DDBJ databases">
        <authorList>
            <person name="Varghese N."/>
            <person name="Submissions S."/>
        </authorList>
    </citation>
    <scope>NUCLEOTIDE SEQUENCE [LARGE SCALE GENOMIC DNA]</scope>
    <source>
        <strain evidence="13">DSM 11116</strain>
    </source>
</reference>
<feature type="transmembrane region" description="Helical" evidence="8">
    <location>
        <begin position="75"/>
        <end position="91"/>
    </location>
</feature>
<feature type="transmembrane region" description="Helical" evidence="8">
    <location>
        <begin position="743"/>
        <end position="763"/>
    </location>
</feature>
<dbReference type="RefSeq" id="WP_088842895.1">
    <property type="nucleotide sequence ID" value="NZ_FYEW01000001.1"/>
</dbReference>
<dbReference type="InterPro" id="IPR004014">
    <property type="entry name" value="ATPase_P-typ_cation-transptr_N"/>
</dbReference>
<dbReference type="Proteomes" id="UP000198131">
    <property type="component" value="Unassembled WGS sequence"/>
</dbReference>
<dbReference type="Gene3D" id="2.70.150.10">
    <property type="entry name" value="Calcium-transporting ATPase, cytoplasmic transduction domain A"/>
    <property type="match status" value="1"/>
</dbReference>
<dbReference type="PROSITE" id="PS00154">
    <property type="entry name" value="ATPASE_E1_E2"/>
    <property type="match status" value="1"/>
</dbReference>